<sequence>MRLWTSPRCWATSNPNRLITPHTESGVALLFLRYRHTRFLMFVLPPTCAKVVDTTEGPAFRRAPPGALSIPYGLAELPPRGHVTQVRASHCHGLRCAAVQRNLGERGGEANDLLGLDLGRHRQSVGVGNDLDQGGAAVSQGGAQRTFQVLGLLNTLSLETSGGCDVGVVDERHIHAEVLEALNQLLKLHHAQGGVVEHHDGQRQIVHDRGQNITQHHGQATVTRDRDDLAVRLGNLGAQGHRHGVRHGAVEEGTQQTALAVGGDVAGGPHVAHAGVRGEDGVIGGQLIQHGCGVLGVNLALGGVVGVGTDDLGHDLLVLLQELLQERAVALALHEGQNGLQGCGNVSLNQQVDVGTAAQHLAGTVNLNGLHVGQELVVGEVGTQQEHQVGVLHTLCGLTVAQKTGHSHIEGVVVLDVLLTAHRVAHGSRDTVGQLNDFIMCTGHTGTSENRNLLGRVDAIGQVAHGGFIGNDGAGAVVAPCGHVVNGILDGNIAGNRYDGHTAAGDSVTHTGVDDAQGLVARDCHLVVDRAILEDALGVGFLEVSATNLAGGDVGSNRQHRSVGAVGIVETVDEVGVARTA</sequence>
<keyword evidence="2" id="KW-1185">Reference proteome</keyword>
<dbReference type="KEGG" id="rmu:RMDY18_16170"/>
<dbReference type="HOGENOM" id="CLU_469192_0_0_11"/>
<evidence type="ECO:0000313" key="1">
    <source>
        <dbReference type="EMBL" id="BAI65449.1"/>
    </source>
</evidence>
<name>D2NP81_ROTMD</name>
<reference evidence="2" key="1">
    <citation type="submission" date="2009-07" db="EMBL/GenBank/DDBJ databases">
        <title>Complete genome sequence of Rothia mucilaginosa DJ.</title>
        <authorList>
            <person name="Yamane K."/>
            <person name="Nambu T."/>
            <person name="Mashimo C."/>
            <person name="Sugimori C."/>
            <person name="Yamanaka T."/>
            <person name="Leung K."/>
            <person name="Fukushima H."/>
        </authorList>
    </citation>
    <scope>NUCLEOTIDE SEQUENCE [LARGE SCALE GENOMIC DNA]</scope>
    <source>
        <strain evidence="2">DY-18</strain>
    </source>
</reference>
<dbReference type="Proteomes" id="UP000001883">
    <property type="component" value="Chromosome"/>
</dbReference>
<proteinExistence type="predicted"/>
<reference evidence="1 2" key="3">
    <citation type="journal article" date="2010" name="Sequencing">
        <title>Complete Genome Sequence of Rothia mucilaginosa DY-18: A Clinical Isolate with Dense Meshwork-Like Structures from a Persistent Apical Periodontitis Lesion.</title>
        <authorList>
            <person name="Yamane K."/>
            <person name="Nambu T."/>
            <person name="Yamanaka T."/>
            <person name="Mashimo C."/>
            <person name="Sugimori C."/>
            <person name="Leung K.-P."/>
            <person name="Fukushima H."/>
        </authorList>
    </citation>
    <scope>NUCLEOTIDE SEQUENCE [LARGE SCALE GENOMIC DNA]</scope>
    <source>
        <strain evidence="1 2">DY-18</strain>
    </source>
</reference>
<dbReference type="AlphaFoldDB" id="D2NP81"/>
<dbReference type="EMBL" id="AP011540">
    <property type="protein sequence ID" value="BAI65449.1"/>
    <property type="molecule type" value="Genomic_DNA"/>
</dbReference>
<accession>D2NP81</accession>
<evidence type="ECO:0000313" key="2">
    <source>
        <dbReference type="Proteomes" id="UP000001883"/>
    </source>
</evidence>
<reference evidence="1 2" key="2">
    <citation type="journal article" date="2010" name="J Osaka Dent Univ">
        <title>Isolation and identification of Rothia mucilaginosa from persistent apical periodontitis lesions.</title>
        <authorList>
            <person name="Yamane K."/>
            <person name="Yoshida M."/>
            <person name="Fujihira T."/>
            <person name="Baba T."/>
            <person name="Tsuji N."/>
            <person name="Hayashi H."/>
            <person name="Sugimori C."/>
            <person name="Yamanaka T."/>
            <person name="Mashimo C."/>
            <person name="Nambu T."/>
            <person name="Kawai H."/>
            <person name="Fukushima H."/>
        </authorList>
    </citation>
    <scope>NUCLEOTIDE SEQUENCE [LARGE SCALE GENOMIC DNA]</scope>
    <source>
        <strain evidence="1 2">DY-18</strain>
    </source>
</reference>
<gene>
    <name evidence="1" type="ordered locus">RMDY18_16170</name>
</gene>
<protein>
    <submittedName>
        <fullName evidence="1">Uncharacterized protein</fullName>
    </submittedName>
</protein>
<organism evidence="1 2">
    <name type="scientific">Rothia mucilaginosa (strain DY-18)</name>
    <name type="common">Stomatococcus mucilaginosus</name>
    <dbReference type="NCBI Taxonomy" id="680646"/>
    <lineage>
        <taxon>Bacteria</taxon>
        <taxon>Bacillati</taxon>
        <taxon>Actinomycetota</taxon>
        <taxon>Actinomycetes</taxon>
        <taxon>Micrococcales</taxon>
        <taxon>Micrococcaceae</taxon>
        <taxon>Rothia</taxon>
    </lineage>
</organism>